<sequence>MKSCSSQKPKIELPNMSNAQKSIALAFSLAVILIGKNVYGNDLGQFKKISFTVAHAGSSQATNEAYQEGSYDNNDINTGTEDHVKFYGNTDHDKGQEHHSQEKDDVDDAKYAYKYGVKDSTTGDMKDHWEIRDGDRVKGVYAFKDADGTKRVVEYTSDNKKGFEATVHIIGRGH</sequence>
<keyword evidence="1 2" id="KW-0193">Cuticle</keyword>
<proteinExistence type="predicted"/>
<dbReference type="PANTHER" id="PTHR12236:SF76">
    <property type="entry name" value="ADULT-SPECIFIC CUTICULAR PROTEIN ACP-20-LIKE PROTEIN"/>
    <property type="match status" value="1"/>
</dbReference>
<evidence type="ECO:0000256" key="1">
    <source>
        <dbReference type="ARBA" id="ARBA00022460"/>
    </source>
</evidence>
<name>A0A1I8MQJ5_MUSDO</name>
<dbReference type="OrthoDB" id="6427684at2759"/>
<keyword evidence="4" id="KW-1185">Reference proteome</keyword>
<dbReference type="Proteomes" id="UP001652621">
    <property type="component" value="Unplaced"/>
</dbReference>
<evidence type="ECO:0000313" key="3">
    <source>
        <dbReference type="EnsemblMetazoa" id="MDOA007424-PA"/>
    </source>
</evidence>
<dbReference type="PROSITE" id="PS51155">
    <property type="entry name" value="CHIT_BIND_RR_2"/>
    <property type="match status" value="1"/>
</dbReference>
<dbReference type="InterPro" id="IPR051217">
    <property type="entry name" value="Insect_Cuticle_Struc_Prot"/>
</dbReference>
<dbReference type="GO" id="GO:0042302">
    <property type="term" value="F:structural constituent of cuticle"/>
    <property type="evidence" value="ECO:0007669"/>
    <property type="project" value="UniProtKB-UniRule"/>
</dbReference>
<dbReference type="VEuPathDB" id="VectorBase:MDOA007424"/>
<dbReference type="KEGG" id="mde:101896088"/>
<dbReference type="InterPro" id="IPR000618">
    <property type="entry name" value="Insect_cuticle"/>
</dbReference>
<dbReference type="AlphaFoldDB" id="A0A1I8MQJ5"/>
<evidence type="ECO:0000256" key="2">
    <source>
        <dbReference type="PROSITE-ProRule" id="PRU00497"/>
    </source>
</evidence>
<dbReference type="RefSeq" id="XP_005187410.1">
    <property type="nucleotide sequence ID" value="XM_005187353.2"/>
</dbReference>
<dbReference type="GO" id="GO:0031012">
    <property type="term" value="C:extracellular matrix"/>
    <property type="evidence" value="ECO:0007669"/>
    <property type="project" value="TreeGrafter"/>
</dbReference>
<evidence type="ECO:0000313" key="4">
    <source>
        <dbReference type="Proteomes" id="UP001652621"/>
    </source>
</evidence>
<reference evidence="3" key="1">
    <citation type="submission" date="2020-05" db="UniProtKB">
        <authorList>
            <consortium name="EnsemblMetazoa"/>
        </authorList>
    </citation>
    <scope>IDENTIFICATION</scope>
    <source>
        <strain evidence="3">Aabys</strain>
    </source>
</reference>
<organism evidence="3">
    <name type="scientific">Musca domestica</name>
    <name type="common">House fly</name>
    <dbReference type="NCBI Taxonomy" id="7370"/>
    <lineage>
        <taxon>Eukaryota</taxon>
        <taxon>Metazoa</taxon>
        <taxon>Ecdysozoa</taxon>
        <taxon>Arthropoda</taxon>
        <taxon>Hexapoda</taxon>
        <taxon>Insecta</taxon>
        <taxon>Pterygota</taxon>
        <taxon>Neoptera</taxon>
        <taxon>Endopterygota</taxon>
        <taxon>Diptera</taxon>
        <taxon>Brachycera</taxon>
        <taxon>Muscomorpha</taxon>
        <taxon>Muscoidea</taxon>
        <taxon>Muscidae</taxon>
        <taxon>Musca</taxon>
    </lineage>
</organism>
<reference evidence="5" key="2">
    <citation type="submission" date="2025-04" db="UniProtKB">
        <authorList>
            <consortium name="RefSeq"/>
        </authorList>
    </citation>
    <scope>IDENTIFICATION</scope>
    <source>
        <strain evidence="5">Aabys</strain>
    </source>
</reference>
<dbReference type="PRINTS" id="PR00947">
    <property type="entry name" value="CUTICLE"/>
</dbReference>
<dbReference type="STRING" id="7370.A0A1I8MQJ5"/>
<dbReference type="GeneID" id="101896088"/>
<dbReference type="PANTHER" id="PTHR12236">
    <property type="entry name" value="STRUCTURAL CONTITUENT OF CUTICLE"/>
    <property type="match status" value="1"/>
</dbReference>
<dbReference type="EnsemblMetazoa" id="MDOA007424-RA">
    <property type="protein sequence ID" value="MDOA007424-PA"/>
    <property type="gene ID" value="MDOA007424"/>
</dbReference>
<dbReference type="GO" id="GO:0005615">
    <property type="term" value="C:extracellular space"/>
    <property type="evidence" value="ECO:0007669"/>
    <property type="project" value="TreeGrafter"/>
</dbReference>
<accession>A0A1I8MQJ5</accession>
<gene>
    <name evidence="3" type="primary">101896088</name>
    <name evidence="5" type="synonym">LOC101896088</name>
</gene>
<protein>
    <submittedName>
        <fullName evidence="5">Adult-specific cuticular protein ACP-22-like</fullName>
    </submittedName>
</protein>
<evidence type="ECO:0000313" key="5">
    <source>
        <dbReference type="RefSeq" id="XP_005187410.1"/>
    </source>
</evidence>
<dbReference type="VEuPathDB" id="VectorBase:MDOMA2_012391"/>
<dbReference type="Pfam" id="PF00379">
    <property type="entry name" value="Chitin_bind_4"/>
    <property type="match status" value="1"/>
</dbReference>